<dbReference type="CDD" id="cd00377">
    <property type="entry name" value="ICL_PEPM"/>
    <property type="match status" value="1"/>
</dbReference>
<evidence type="ECO:0000313" key="1">
    <source>
        <dbReference type="EMBL" id="SDT42024.1"/>
    </source>
</evidence>
<dbReference type="SUPFAM" id="SSF51621">
    <property type="entry name" value="Phosphoenolpyruvate/pyruvate domain"/>
    <property type="match status" value="1"/>
</dbReference>
<gene>
    <name evidence="1" type="ORF">SAMN05444158_5954</name>
</gene>
<dbReference type="Pfam" id="PF13714">
    <property type="entry name" value="PEP_mutase"/>
    <property type="match status" value="1"/>
</dbReference>
<name>A0A1H2A829_9BRAD</name>
<accession>A0A1H2A829</accession>
<evidence type="ECO:0000313" key="2">
    <source>
        <dbReference type="Proteomes" id="UP000243904"/>
    </source>
</evidence>
<dbReference type="RefSeq" id="WP_146691350.1">
    <property type="nucleotide sequence ID" value="NZ_LT629750.1"/>
</dbReference>
<dbReference type="EMBL" id="LT629750">
    <property type="protein sequence ID" value="SDT42024.1"/>
    <property type="molecule type" value="Genomic_DNA"/>
</dbReference>
<dbReference type="InterPro" id="IPR039556">
    <property type="entry name" value="ICL/PEPM"/>
</dbReference>
<sequence>MSQIKKAKQFAALHVKGTPVILYNAWDAGSAKTIVETGAEAIATSSWSVATAQGYEDGEDLPLPLAEQIVERIVAAVDVPVTVDFEGGYSDDDRKLASNISKLLDLGIIGINFEDRVVKGKGLYDVDRQAKRIAAIRHAAEHKGVPLFINARTDVFLGNSGDVDEALERAKAYASAGASGFFIPGLTEADHIRRIAEEAKLPVNVMVMEGVPSNDKLAKLGVARVSYGPIPYIEAMEALQKKASKLFS</sequence>
<dbReference type="Proteomes" id="UP000243904">
    <property type="component" value="Chromosome I"/>
</dbReference>
<dbReference type="PANTHER" id="PTHR42905">
    <property type="entry name" value="PHOSPHOENOLPYRUVATE CARBOXYLASE"/>
    <property type="match status" value="1"/>
</dbReference>
<reference evidence="2" key="1">
    <citation type="submission" date="2016-10" db="EMBL/GenBank/DDBJ databases">
        <authorList>
            <person name="Varghese N."/>
            <person name="Submissions S."/>
        </authorList>
    </citation>
    <scope>NUCLEOTIDE SEQUENCE [LARGE SCALE GENOMIC DNA]</scope>
    <source>
        <strain evidence="2">GAS369</strain>
    </source>
</reference>
<keyword evidence="1" id="KW-0456">Lyase</keyword>
<dbReference type="PANTHER" id="PTHR42905:SF16">
    <property type="entry name" value="CARBOXYPHOSPHONOENOLPYRUVATE PHOSPHONOMUTASE-LIKE PROTEIN (AFU_ORTHOLOGUE AFUA_5G07230)"/>
    <property type="match status" value="1"/>
</dbReference>
<keyword evidence="2" id="KW-1185">Reference proteome</keyword>
<organism evidence="1 2">
    <name type="scientific">Bradyrhizobium canariense</name>
    <dbReference type="NCBI Taxonomy" id="255045"/>
    <lineage>
        <taxon>Bacteria</taxon>
        <taxon>Pseudomonadati</taxon>
        <taxon>Pseudomonadota</taxon>
        <taxon>Alphaproteobacteria</taxon>
        <taxon>Hyphomicrobiales</taxon>
        <taxon>Nitrobacteraceae</taxon>
        <taxon>Bradyrhizobium</taxon>
    </lineage>
</organism>
<dbReference type="InterPro" id="IPR015813">
    <property type="entry name" value="Pyrv/PenolPyrv_kinase-like_dom"/>
</dbReference>
<dbReference type="InterPro" id="IPR040442">
    <property type="entry name" value="Pyrv_kinase-like_dom_sf"/>
</dbReference>
<dbReference type="AlphaFoldDB" id="A0A1H2A829"/>
<proteinExistence type="predicted"/>
<dbReference type="Gene3D" id="3.20.20.60">
    <property type="entry name" value="Phosphoenolpyruvate-binding domains"/>
    <property type="match status" value="1"/>
</dbReference>
<dbReference type="GO" id="GO:0016829">
    <property type="term" value="F:lyase activity"/>
    <property type="evidence" value="ECO:0007669"/>
    <property type="project" value="UniProtKB-KW"/>
</dbReference>
<protein>
    <submittedName>
        <fullName evidence="1">2-Methylisocitrate lyase, PEP mutase family</fullName>
    </submittedName>
</protein>